<protein>
    <submittedName>
        <fullName evidence="1">Uncharacterized protein</fullName>
    </submittedName>
</protein>
<gene>
    <name evidence="1" type="ORF">ERS007703_04286</name>
</gene>
<evidence type="ECO:0000313" key="2">
    <source>
        <dbReference type="Proteomes" id="UP000038802"/>
    </source>
</evidence>
<organism evidence="1 2">
    <name type="scientific">Mycobacterium tuberculosis</name>
    <dbReference type="NCBI Taxonomy" id="1773"/>
    <lineage>
        <taxon>Bacteria</taxon>
        <taxon>Bacillati</taxon>
        <taxon>Actinomycetota</taxon>
        <taxon>Actinomycetes</taxon>
        <taxon>Mycobacteriales</taxon>
        <taxon>Mycobacteriaceae</taxon>
        <taxon>Mycobacterium</taxon>
        <taxon>Mycobacterium tuberculosis complex</taxon>
    </lineage>
</organism>
<proteinExistence type="predicted"/>
<dbReference type="AlphaFoldDB" id="A0A0U0SKZ1"/>
<evidence type="ECO:0000313" key="1">
    <source>
        <dbReference type="EMBL" id="COW82380.1"/>
    </source>
</evidence>
<reference evidence="2" key="1">
    <citation type="submission" date="2015-03" db="EMBL/GenBank/DDBJ databases">
        <authorList>
            <consortium name="Pathogen Informatics"/>
        </authorList>
    </citation>
    <scope>NUCLEOTIDE SEQUENCE [LARGE SCALE GENOMIC DNA]</scope>
    <source>
        <strain evidence="2">K00500041</strain>
    </source>
</reference>
<name>A0A0U0SKZ1_MYCTX</name>
<dbReference type="EMBL" id="CSAE01000723">
    <property type="protein sequence ID" value="COW82380.1"/>
    <property type="molecule type" value="Genomic_DNA"/>
</dbReference>
<dbReference type="Proteomes" id="UP000038802">
    <property type="component" value="Unassembled WGS sequence"/>
</dbReference>
<accession>A0A0U0SKZ1</accession>
<sequence length="58" mass="6025">MAGERRRGAPVQVVLGVTARIRRSTTAAGKSHRTRAFATVIFGATLTPSAGCGRGVSR</sequence>